<gene>
    <name evidence="5" type="ORF">SAMEA4029009_CIC11G00000003825</name>
</gene>
<evidence type="ECO:0000256" key="4">
    <source>
        <dbReference type="SAM" id="MobiDB-lite"/>
    </source>
</evidence>
<dbReference type="GO" id="GO:0008033">
    <property type="term" value="P:tRNA processing"/>
    <property type="evidence" value="ECO:0007669"/>
    <property type="project" value="UniProtKB-KW"/>
</dbReference>
<dbReference type="PANTHER" id="PTHR13031:SF0">
    <property type="entry name" value="RIBONUCLEASE P PROTEIN SUBUNIT P30"/>
    <property type="match status" value="1"/>
</dbReference>
<sequence>MYDLNVTWPALSYGTVPSQNELTNLYNTIVMLYSMGYRYMALNFSISENVKLPLSTPDKLNPIPLAELRKRFANYEGLHLFSRITLVIADPAKCQNILKLNNLACFDIISVQPTTEKALQLTTTNLDIDIVSLPMATRLSFFLKHKTVGQALTRGIKFEICYSGLIAGPAGYESSSALGTTGHISRKTFLGNCLQLIRASRCQGIVFSSGATEPLHVRNHTDILAVMREMGLKTSNSKEGFIKNPECVLVSGRLRIKSNKQTVMIGNSVGGGNRASTVIQGETAKKNVVDSYKRKSDDTDASSKRRKQ</sequence>
<organism evidence="5 6">
    <name type="scientific">Sungouiella intermedia</name>
    <dbReference type="NCBI Taxonomy" id="45354"/>
    <lineage>
        <taxon>Eukaryota</taxon>
        <taxon>Fungi</taxon>
        <taxon>Dikarya</taxon>
        <taxon>Ascomycota</taxon>
        <taxon>Saccharomycotina</taxon>
        <taxon>Pichiomycetes</taxon>
        <taxon>Metschnikowiaceae</taxon>
        <taxon>Sungouiella</taxon>
    </lineage>
</organism>
<keyword evidence="3" id="KW-0819">tRNA processing</keyword>
<reference evidence="6" key="1">
    <citation type="submission" date="2016-10" db="EMBL/GenBank/DDBJ databases">
        <authorList>
            <person name="Geijer C."/>
            <person name="Jareborg N."/>
            <person name="Dainat J."/>
        </authorList>
    </citation>
    <scope>NUCLEOTIDE SEQUENCE [LARGE SCALE GENOMIC DNA]</scope>
    <source>
        <strain evidence="6">PYCC 4715</strain>
    </source>
</reference>
<dbReference type="GO" id="GO:0005655">
    <property type="term" value="C:nucleolar ribonuclease P complex"/>
    <property type="evidence" value="ECO:0007669"/>
    <property type="project" value="TreeGrafter"/>
</dbReference>
<evidence type="ECO:0000256" key="1">
    <source>
        <dbReference type="ARBA" id="ARBA00004123"/>
    </source>
</evidence>
<protein>
    <submittedName>
        <fullName evidence="5">CIC11C00000003825</fullName>
    </submittedName>
</protein>
<dbReference type="Pfam" id="PF01876">
    <property type="entry name" value="RNase_P_p30"/>
    <property type="match status" value="1"/>
</dbReference>
<name>A0A1L0BGF4_9ASCO</name>
<dbReference type="EMBL" id="LT635764">
    <property type="protein sequence ID" value="SGZ49327.1"/>
    <property type="molecule type" value="Genomic_DNA"/>
</dbReference>
<dbReference type="InterPro" id="IPR016195">
    <property type="entry name" value="Pol/histidinol_Pase-like"/>
</dbReference>
<evidence type="ECO:0000313" key="5">
    <source>
        <dbReference type="EMBL" id="SGZ49327.1"/>
    </source>
</evidence>
<evidence type="ECO:0000313" key="6">
    <source>
        <dbReference type="Proteomes" id="UP000182259"/>
    </source>
</evidence>
<dbReference type="Proteomes" id="UP000182259">
    <property type="component" value="Chromosome I"/>
</dbReference>
<dbReference type="PANTHER" id="PTHR13031">
    <property type="entry name" value="RIBONUCLEASE P SUBUNIT P30"/>
    <property type="match status" value="1"/>
</dbReference>
<dbReference type="SUPFAM" id="SSF89550">
    <property type="entry name" value="PHP domain-like"/>
    <property type="match status" value="1"/>
</dbReference>
<dbReference type="AlphaFoldDB" id="A0A1L0BGF4"/>
<dbReference type="InterPro" id="IPR002738">
    <property type="entry name" value="RNase_P_p30"/>
</dbReference>
<comment type="subcellular location">
    <subcellularLocation>
        <location evidence="1">Nucleus</location>
    </subcellularLocation>
</comment>
<dbReference type="Gene3D" id="3.20.20.140">
    <property type="entry name" value="Metal-dependent hydrolases"/>
    <property type="match status" value="1"/>
</dbReference>
<dbReference type="GO" id="GO:0003723">
    <property type="term" value="F:RNA binding"/>
    <property type="evidence" value="ECO:0007669"/>
    <property type="project" value="TreeGrafter"/>
</dbReference>
<accession>A0A1L0BGF4</accession>
<evidence type="ECO:0000256" key="2">
    <source>
        <dbReference type="ARBA" id="ARBA00007331"/>
    </source>
</evidence>
<evidence type="ECO:0000256" key="3">
    <source>
        <dbReference type="ARBA" id="ARBA00022694"/>
    </source>
</evidence>
<proteinExistence type="inferred from homology"/>
<comment type="similarity">
    <text evidence="2">Belongs to the eukaryotic/archaeal RNase P protein component 3 family.</text>
</comment>
<feature type="region of interest" description="Disordered" evidence="4">
    <location>
        <begin position="274"/>
        <end position="308"/>
    </location>
</feature>
<feature type="compositionally biased region" description="Basic and acidic residues" evidence="4">
    <location>
        <begin position="283"/>
        <end position="308"/>
    </location>
</feature>